<evidence type="ECO:0000313" key="2">
    <source>
        <dbReference type="EMBL" id="OMO64625.1"/>
    </source>
</evidence>
<proteinExistence type="predicted"/>
<dbReference type="Gramene" id="OMO64625">
    <property type="protein sequence ID" value="OMO64625"/>
    <property type="gene ID" value="CCACVL1_21634"/>
</dbReference>
<evidence type="ECO:0000256" key="1">
    <source>
        <dbReference type="SAM" id="MobiDB-lite"/>
    </source>
</evidence>
<dbReference type="EMBL" id="AWWV01012748">
    <property type="protein sequence ID" value="OMO64625.1"/>
    <property type="molecule type" value="Genomic_DNA"/>
</dbReference>
<keyword evidence="3" id="KW-1185">Reference proteome</keyword>
<organism evidence="2 3">
    <name type="scientific">Corchorus capsularis</name>
    <name type="common">Jute</name>
    <dbReference type="NCBI Taxonomy" id="210143"/>
    <lineage>
        <taxon>Eukaryota</taxon>
        <taxon>Viridiplantae</taxon>
        <taxon>Streptophyta</taxon>
        <taxon>Embryophyta</taxon>
        <taxon>Tracheophyta</taxon>
        <taxon>Spermatophyta</taxon>
        <taxon>Magnoliopsida</taxon>
        <taxon>eudicotyledons</taxon>
        <taxon>Gunneridae</taxon>
        <taxon>Pentapetalae</taxon>
        <taxon>rosids</taxon>
        <taxon>malvids</taxon>
        <taxon>Malvales</taxon>
        <taxon>Malvaceae</taxon>
        <taxon>Grewioideae</taxon>
        <taxon>Apeibeae</taxon>
        <taxon>Corchorus</taxon>
    </lineage>
</organism>
<dbReference type="AlphaFoldDB" id="A0A1R3H2N2"/>
<comment type="caution">
    <text evidence="2">The sequence shown here is derived from an EMBL/GenBank/DDBJ whole genome shotgun (WGS) entry which is preliminary data.</text>
</comment>
<evidence type="ECO:0000313" key="3">
    <source>
        <dbReference type="Proteomes" id="UP000188268"/>
    </source>
</evidence>
<accession>A0A1R3H2N2</accession>
<gene>
    <name evidence="2" type="ORF">CCACVL1_21634</name>
</gene>
<feature type="region of interest" description="Disordered" evidence="1">
    <location>
        <begin position="31"/>
        <end position="56"/>
    </location>
</feature>
<reference evidence="2 3" key="1">
    <citation type="submission" date="2013-09" db="EMBL/GenBank/DDBJ databases">
        <title>Corchorus capsularis genome sequencing.</title>
        <authorList>
            <person name="Alam M."/>
            <person name="Haque M.S."/>
            <person name="Islam M.S."/>
            <person name="Emdad E.M."/>
            <person name="Islam M.M."/>
            <person name="Ahmed B."/>
            <person name="Halim A."/>
            <person name="Hossen Q.M.M."/>
            <person name="Hossain M.Z."/>
            <person name="Ahmed R."/>
            <person name="Khan M.M."/>
            <person name="Islam R."/>
            <person name="Rashid M.M."/>
            <person name="Khan S.A."/>
            <person name="Rahman M.S."/>
            <person name="Alam M."/>
        </authorList>
    </citation>
    <scope>NUCLEOTIDE SEQUENCE [LARGE SCALE GENOMIC DNA]</scope>
    <source>
        <strain evidence="3">cv. CVL-1</strain>
        <tissue evidence="2">Whole seedling</tissue>
    </source>
</reference>
<sequence length="56" mass="6202">MESMSRLQKETCKSSGPFLLKVHSMEITGFGVGASQNEQRTTSPTWPTEKNSLQEA</sequence>
<name>A0A1R3H2N2_COCAP</name>
<dbReference type="Proteomes" id="UP000188268">
    <property type="component" value="Unassembled WGS sequence"/>
</dbReference>
<feature type="compositionally biased region" description="Polar residues" evidence="1">
    <location>
        <begin position="34"/>
        <end position="56"/>
    </location>
</feature>
<protein>
    <submittedName>
        <fullName evidence="2">Uncharacterized protein</fullName>
    </submittedName>
</protein>